<gene>
    <name evidence="2" type="ORF">BIW11_08271</name>
</gene>
<dbReference type="InParanoid" id="A0A1V9XQN5"/>
<feature type="compositionally biased region" description="Basic and acidic residues" evidence="1">
    <location>
        <begin position="510"/>
        <end position="523"/>
    </location>
</feature>
<dbReference type="STRING" id="418985.A0A1V9XQN5"/>
<keyword evidence="3" id="KW-1185">Reference proteome</keyword>
<dbReference type="EMBL" id="MNPL01006010">
    <property type="protein sequence ID" value="OQR75668.1"/>
    <property type="molecule type" value="Genomic_DNA"/>
</dbReference>
<evidence type="ECO:0000313" key="2">
    <source>
        <dbReference type="EMBL" id="OQR75668.1"/>
    </source>
</evidence>
<evidence type="ECO:0000313" key="3">
    <source>
        <dbReference type="Proteomes" id="UP000192247"/>
    </source>
</evidence>
<protein>
    <submittedName>
        <fullName evidence="2">Uncharacterized protein</fullName>
    </submittedName>
</protein>
<feature type="compositionally biased region" description="Polar residues" evidence="1">
    <location>
        <begin position="483"/>
        <end position="509"/>
    </location>
</feature>
<proteinExistence type="predicted"/>
<dbReference type="AlphaFoldDB" id="A0A1V9XQN5"/>
<name>A0A1V9XQN5_9ACAR</name>
<evidence type="ECO:0000256" key="1">
    <source>
        <dbReference type="SAM" id="MobiDB-lite"/>
    </source>
</evidence>
<dbReference type="OrthoDB" id="6514399at2759"/>
<sequence length="916" mass="104585">MDQTERGGKYKDFYTFSDGLKGLGRSYANAKQIESATMDDYTDSFAECPGDDHYNSETFNDGYVIQNDSVTEPWFSGFDRFKLSHEATTDLSKLKMSSDSALALFGANPKSPSADYDGSTNDLGSPSPILQLEGPESPYHSNFYRNDFDMVSSFHKQNSELRSFTRNLAEITIAVRLADVPHTYWRETDSRVDFANMVLQNVGLLESNANIQIVLSKLPSDVYVFDLAACDAERIVQFVTHYYPLVGASVLKGIRPNIERRDEITKNILDILEDTSRTEIQYTELIKSLEYPLTISLPIDYERLEEVNRADFHGILKKRTSVRYPTENLSSGHILKTVSLRKLSPIVHGLLKEAQEWLNHPVGSQNISKDYVIIPPPEGKNNVACLLNSKFLHKISQIIDETCPYDENAFAFNRSRNSYVTGEGELKPLEHLAACVPGIEVVWLNGEKCIRKLELNKLEETKKQEKNMLQEEYPETPAKGRQRSVQTRATTNQTPSKSTSPKQGRQTNLGKKEKPKEDKNQAEQKITKILSNILKDTKYQYIRFDKLEEVYATSKEKLEISGGLRKFVIEHVKHFQVLGEKNNEVVTLSHRAQIKRICNDIARLLRRRNPKCISSIELPSHLIELWQHNRDSEVLDVSHFGVCFLDDLMVTIPQHWGVHCSVYVSSSNGNLVLRQHGDGEEDVPDFVKLDCRVGLPGLSPSKPTHSTNGLAEAYHNNNIDNITNANQLYLEDYSVVQAWMPKHLRTEFQQKRSAFIMQQVLNMFRGDPTAADVVDFIENKIKDPLFNNSHASPERRSEISDMEKRLDTVCLRSNRPMYAPTAKHHVPLDFQISFNQFIPTFHHVSNSQAVVENYGAKTLFELFDNMADTFVLTHHEASLAKIRLTAEARRDVLERRLIYILRRAQRPLLTWELMHA</sequence>
<comment type="caution">
    <text evidence="2">The sequence shown here is derived from an EMBL/GenBank/DDBJ whole genome shotgun (WGS) entry which is preliminary data.</text>
</comment>
<dbReference type="Proteomes" id="UP000192247">
    <property type="component" value="Unassembled WGS sequence"/>
</dbReference>
<feature type="region of interest" description="Disordered" evidence="1">
    <location>
        <begin position="466"/>
        <end position="523"/>
    </location>
</feature>
<organism evidence="2 3">
    <name type="scientific">Tropilaelaps mercedesae</name>
    <dbReference type="NCBI Taxonomy" id="418985"/>
    <lineage>
        <taxon>Eukaryota</taxon>
        <taxon>Metazoa</taxon>
        <taxon>Ecdysozoa</taxon>
        <taxon>Arthropoda</taxon>
        <taxon>Chelicerata</taxon>
        <taxon>Arachnida</taxon>
        <taxon>Acari</taxon>
        <taxon>Parasitiformes</taxon>
        <taxon>Mesostigmata</taxon>
        <taxon>Gamasina</taxon>
        <taxon>Dermanyssoidea</taxon>
        <taxon>Laelapidae</taxon>
        <taxon>Tropilaelaps</taxon>
    </lineage>
</organism>
<accession>A0A1V9XQN5</accession>
<reference evidence="2 3" key="1">
    <citation type="journal article" date="2017" name="Gigascience">
        <title>Draft genome of the honey bee ectoparasitic mite, Tropilaelaps mercedesae, is shaped by the parasitic life history.</title>
        <authorList>
            <person name="Dong X."/>
            <person name="Armstrong S.D."/>
            <person name="Xia D."/>
            <person name="Makepeace B.L."/>
            <person name="Darby A.C."/>
            <person name="Kadowaki T."/>
        </authorList>
    </citation>
    <scope>NUCLEOTIDE SEQUENCE [LARGE SCALE GENOMIC DNA]</scope>
    <source>
        <strain evidence="2">Wuxi-XJTLU</strain>
    </source>
</reference>